<keyword evidence="3" id="KW-1185">Reference proteome</keyword>
<sequence length="167" mass="18701">MNPKSPLPPKAQVARHYLEARDPAGSKSRQEPVFTGNSVSYDRKSKYVLDGEVSRDKLSGRTAATPRFPTTKKRVGRSLSRSSGHQDSRGRLVVRLPDCPICAEALDATDFSFSPCSCGFKLCLLLSPYYQGEEWALSWMQEVVRKFSVSCRSKMPAHPSWESNLFI</sequence>
<feature type="compositionally biased region" description="Basic and acidic residues" evidence="1">
    <location>
        <begin position="18"/>
        <end position="30"/>
    </location>
</feature>
<dbReference type="InterPro" id="IPR013083">
    <property type="entry name" value="Znf_RING/FYVE/PHD"/>
</dbReference>
<reference evidence="2 3" key="1">
    <citation type="submission" date="2024-09" db="EMBL/GenBank/DDBJ databases">
        <title>Chromosome-scale assembly of Riccia fluitans.</title>
        <authorList>
            <person name="Paukszto L."/>
            <person name="Sawicki J."/>
            <person name="Karawczyk K."/>
            <person name="Piernik-Szablinska J."/>
            <person name="Szczecinska M."/>
            <person name="Mazdziarz M."/>
        </authorList>
    </citation>
    <scope>NUCLEOTIDE SEQUENCE [LARGE SCALE GENOMIC DNA]</scope>
    <source>
        <strain evidence="2">Rf_01</strain>
        <tissue evidence="2">Aerial parts of the thallus</tissue>
    </source>
</reference>
<dbReference type="Pfam" id="PF14570">
    <property type="entry name" value="zf-RING_4"/>
    <property type="match status" value="1"/>
</dbReference>
<protein>
    <submittedName>
        <fullName evidence="2">Uncharacterized protein</fullName>
    </submittedName>
</protein>
<dbReference type="EMBL" id="JBHFFA010000003">
    <property type="protein sequence ID" value="KAL2633478.1"/>
    <property type="molecule type" value="Genomic_DNA"/>
</dbReference>
<dbReference type="Proteomes" id="UP001605036">
    <property type="component" value="Unassembled WGS sequence"/>
</dbReference>
<accession>A0ABD1YS41</accession>
<evidence type="ECO:0000313" key="2">
    <source>
        <dbReference type="EMBL" id="KAL2633478.1"/>
    </source>
</evidence>
<name>A0ABD1YS41_9MARC</name>
<dbReference type="Gene3D" id="3.30.40.10">
    <property type="entry name" value="Zinc/RING finger domain, C3HC4 (zinc finger)"/>
    <property type="match status" value="1"/>
</dbReference>
<dbReference type="SUPFAM" id="SSF57850">
    <property type="entry name" value="RING/U-box"/>
    <property type="match status" value="1"/>
</dbReference>
<evidence type="ECO:0000313" key="3">
    <source>
        <dbReference type="Proteomes" id="UP001605036"/>
    </source>
</evidence>
<evidence type="ECO:0000256" key="1">
    <source>
        <dbReference type="SAM" id="MobiDB-lite"/>
    </source>
</evidence>
<proteinExistence type="predicted"/>
<organism evidence="2 3">
    <name type="scientific">Riccia fluitans</name>
    <dbReference type="NCBI Taxonomy" id="41844"/>
    <lineage>
        <taxon>Eukaryota</taxon>
        <taxon>Viridiplantae</taxon>
        <taxon>Streptophyta</taxon>
        <taxon>Embryophyta</taxon>
        <taxon>Marchantiophyta</taxon>
        <taxon>Marchantiopsida</taxon>
        <taxon>Marchantiidae</taxon>
        <taxon>Marchantiales</taxon>
        <taxon>Ricciaceae</taxon>
        <taxon>Riccia</taxon>
    </lineage>
</organism>
<gene>
    <name evidence="2" type="ORF">R1flu_004957</name>
</gene>
<comment type="caution">
    <text evidence="2">The sequence shown here is derived from an EMBL/GenBank/DDBJ whole genome shotgun (WGS) entry which is preliminary data.</text>
</comment>
<feature type="region of interest" description="Disordered" evidence="1">
    <location>
        <begin position="58"/>
        <end position="88"/>
    </location>
</feature>
<feature type="region of interest" description="Disordered" evidence="1">
    <location>
        <begin position="18"/>
        <end position="37"/>
    </location>
</feature>
<dbReference type="AlphaFoldDB" id="A0ABD1YS41"/>